<dbReference type="GO" id="GO:0003700">
    <property type="term" value="F:DNA-binding transcription factor activity"/>
    <property type="evidence" value="ECO:0007669"/>
    <property type="project" value="TreeGrafter"/>
</dbReference>
<reference evidence="5 6" key="1">
    <citation type="submission" date="2006-10" db="EMBL/GenBank/DDBJ databases">
        <authorList>
            <person name="Fleischmann R.D."/>
            <person name="Dodson R.J."/>
            <person name="Haft D.H."/>
            <person name="Merkel J.S."/>
            <person name="Nelson W.C."/>
            <person name="Fraser C.M."/>
        </authorList>
    </citation>
    <scope>NUCLEOTIDE SEQUENCE [LARGE SCALE GENOMIC DNA]</scope>
    <source>
        <strain evidence="6">ATCC 700084 / mc(2)155</strain>
    </source>
</reference>
<protein>
    <submittedName>
        <fullName evidence="5">Probable transcriptional regulatory protein, putative</fullName>
    </submittedName>
</protein>
<dbReference type="InterPro" id="IPR009057">
    <property type="entry name" value="Homeodomain-like_sf"/>
</dbReference>
<dbReference type="PaxDb" id="246196-MSMEI_3095"/>
<gene>
    <name evidence="5" type="ordered locus">MSMEG_3177</name>
</gene>
<dbReference type="GeneID" id="93457947"/>
<dbReference type="Gene3D" id="1.10.357.10">
    <property type="entry name" value="Tetracycline Repressor, domain 2"/>
    <property type="match status" value="1"/>
</dbReference>
<evidence type="ECO:0000256" key="1">
    <source>
        <dbReference type="ARBA" id="ARBA00023125"/>
    </source>
</evidence>
<dbReference type="eggNOG" id="COG1309">
    <property type="taxonomic scope" value="Bacteria"/>
</dbReference>
<dbReference type="InterPro" id="IPR001647">
    <property type="entry name" value="HTH_TetR"/>
</dbReference>
<evidence type="ECO:0000313" key="6">
    <source>
        <dbReference type="Proteomes" id="UP000000757"/>
    </source>
</evidence>
<feature type="region of interest" description="Disordered" evidence="3">
    <location>
        <begin position="1"/>
        <end position="21"/>
    </location>
</feature>
<sequence>MTEAGQPRPLRRAPGRPVGADSAQTRMHILRVGCELINERGFAALTFQGVAKRSGLSRPTLNYYFATRDELFHALVHEGNAIVQECIAAAKQQEDPLERVCALLDAMADAWSADPCLCQFLVNARLEAGRNPALPNGIATAIRDFLDDVVGDAIAGGALSAHTDPAPVAQLLHAMVWGVGLCLGYGGTSDPKLITKQLESAIAGGLLTESRQAS</sequence>
<dbReference type="PANTHER" id="PTHR30055">
    <property type="entry name" value="HTH-TYPE TRANSCRIPTIONAL REGULATOR RUTR"/>
    <property type="match status" value="1"/>
</dbReference>
<keyword evidence="6" id="KW-1185">Reference proteome</keyword>
<dbReference type="OrthoDB" id="5179150at2"/>
<accession>A0QX54</accession>
<dbReference type="RefSeq" id="WP_011728871.1">
    <property type="nucleotide sequence ID" value="NC_008596.1"/>
</dbReference>
<keyword evidence="1 2" id="KW-0238">DNA-binding</keyword>
<feature type="domain" description="HTH tetR-type" evidence="4">
    <location>
        <begin position="23"/>
        <end position="83"/>
    </location>
</feature>
<dbReference type="InterPro" id="IPR050109">
    <property type="entry name" value="HTH-type_TetR-like_transc_reg"/>
</dbReference>
<evidence type="ECO:0000256" key="3">
    <source>
        <dbReference type="SAM" id="MobiDB-lite"/>
    </source>
</evidence>
<dbReference type="Proteomes" id="UP000000757">
    <property type="component" value="Chromosome"/>
</dbReference>
<dbReference type="KEGG" id="msm:MSMEG_3177"/>
<feature type="DNA-binding region" description="H-T-H motif" evidence="2">
    <location>
        <begin position="46"/>
        <end position="65"/>
    </location>
</feature>
<evidence type="ECO:0000313" key="5">
    <source>
        <dbReference type="EMBL" id="ABK72174.1"/>
    </source>
</evidence>
<dbReference type="Pfam" id="PF00440">
    <property type="entry name" value="TetR_N"/>
    <property type="match status" value="1"/>
</dbReference>
<dbReference type="SUPFAM" id="SSF48498">
    <property type="entry name" value="Tetracyclin repressor-like, C-terminal domain"/>
    <property type="match status" value="1"/>
</dbReference>
<dbReference type="PRINTS" id="PR00455">
    <property type="entry name" value="HTHTETR"/>
</dbReference>
<dbReference type="GO" id="GO:0000976">
    <property type="term" value="F:transcription cis-regulatory region binding"/>
    <property type="evidence" value="ECO:0007669"/>
    <property type="project" value="TreeGrafter"/>
</dbReference>
<name>A0QX54_MYCS2</name>
<dbReference type="PANTHER" id="PTHR30055:SF226">
    <property type="entry name" value="HTH-TYPE TRANSCRIPTIONAL REGULATOR PKSA"/>
    <property type="match status" value="1"/>
</dbReference>
<evidence type="ECO:0000259" key="4">
    <source>
        <dbReference type="PROSITE" id="PS50977"/>
    </source>
</evidence>
<dbReference type="AlphaFoldDB" id="A0QX54"/>
<organism evidence="5 6">
    <name type="scientific">Mycolicibacterium smegmatis (strain ATCC 700084 / mc(2)155)</name>
    <name type="common">Mycobacterium smegmatis</name>
    <dbReference type="NCBI Taxonomy" id="246196"/>
    <lineage>
        <taxon>Bacteria</taxon>
        <taxon>Bacillati</taxon>
        <taxon>Actinomycetota</taxon>
        <taxon>Actinomycetes</taxon>
        <taxon>Mycobacteriales</taxon>
        <taxon>Mycobacteriaceae</taxon>
        <taxon>Mycolicibacterium</taxon>
    </lineage>
</organism>
<dbReference type="EMBL" id="CP000480">
    <property type="protein sequence ID" value="ABK72174.1"/>
    <property type="molecule type" value="Genomic_DNA"/>
</dbReference>
<dbReference type="STRING" id="246196.MSMEG_3177"/>
<dbReference type="SUPFAM" id="SSF46689">
    <property type="entry name" value="Homeodomain-like"/>
    <property type="match status" value="1"/>
</dbReference>
<dbReference type="PROSITE" id="PS50977">
    <property type="entry name" value="HTH_TETR_2"/>
    <property type="match status" value="1"/>
</dbReference>
<dbReference type="KEGG" id="msb:LJ00_15795"/>
<dbReference type="PATRIC" id="fig|246196.19.peg.3138"/>
<evidence type="ECO:0000256" key="2">
    <source>
        <dbReference type="PROSITE-ProRule" id="PRU00335"/>
    </source>
</evidence>
<dbReference type="InterPro" id="IPR036271">
    <property type="entry name" value="Tet_transcr_reg_TetR-rel_C_sf"/>
</dbReference>
<proteinExistence type="predicted"/>